<dbReference type="AlphaFoldDB" id="A0A938XZ73"/>
<name>A0A938XZ73_9ACTN</name>
<dbReference type="SUPFAM" id="SSF51182">
    <property type="entry name" value="RmlC-like cupins"/>
    <property type="match status" value="1"/>
</dbReference>
<sequence>MSEQITPLDLDGDLTWGVHQIAGAEEPARIAMLRADAARGTRTVLVAFPDGWRRDATGNQPAGEEMVVLSGEVRMSGLSCGAGEALVAEPHVTRSATSTDDGTRAVVFFSGAGGGWAEGEAEVPGKVEVLPVEPGVVRGATAGLVGTLEVRADVAGAVLAADADVLWPQARQWAFVPAGATVPDVAGLAVVHLWD</sequence>
<proteinExistence type="predicted"/>
<reference evidence="1" key="1">
    <citation type="submission" date="2021-01" db="EMBL/GenBank/DDBJ databases">
        <title>Novel species in genus Nocardioides.</title>
        <authorList>
            <person name="Zhang G."/>
        </authorList>
    </citation>
    <scope>NUCLEOTIDE SEQUENCE</scope>
    <source>
        <strain evidence="1">Zg-536</strain>
    </source>
</reference>
<gene>
    <name evidence="1" type="ORF">JK386_04730</name>
</gene>
<evidence type="ECO:0000313" key="2">
    <source>
        <dbReference type="Proteomes" id="UP000663791"/>
    </source>
</evidence>
<dbReference type="InterPro" id="IPR011051">
    <property type="entry name" value="RmlC_Cupin_sf"/>
</dbReference>
<dbReference type="RefSeq" id="WP_205290518.1">
    <property type="nucleotide sequence ID" value="NZ_CP074406.1"/>
</dbReference>
<keyword evidence="2" id="KW-1185">Reference proteome</keyword>
<evidence type="ECO:0008006" key="3">
    <source>
        <dbReference type="Google" id="ProtNLM"/>
    </source>
</evidence>
<dbReference type="Gene3D" id="2.60.120.10">
    <property type="entry name" value="Jelly Rolls"/>
    <property type="match status" value="1"/>
</dbReference>
<protein>
    <recommendedName>
        <fullName evidence="3">Cupin domain-containing protein</fullName>
    </recommendedName>
</protein>
<dbReference type="Proteomes" id="UP000663791">
    <property type="component" value="Unassembled WGS sequence"/>
</dbReference>
<dbReference type="InterPro" id="IPR014710">
    <property type="entry name" value="RmlC-like_jellyroll"/>
</dbReference>
<organism evidence="1 2">
    <name type="scientific">Nocardioides faecalis</name>
    <dbReference type="NCBI Taxonomy" id="2803858"/>
    <lineage>
        <taxon>Bacteria</taxon>
        <taxon>Bacillati</taxon>
        <taxon>Actinomycetota</taxon>
        <taxon>Actinomycetes</taxon>
        <taxon>Propionibacteriales</taxon>
        <taxon>Nocardioidaceae</taxon>
        <taxon>Nocardioides</taxon>
    </lineage>
</organism>
<accession>A0A938XZ73</accession>
<comment type="caution">
    <text evidence="1">The sequence shown here is derived from an EMBL/GenBank/DDBJ whole genome shotgun (WGS) entry which is preliminary data.</text>
</comment>
<dbReference type="EMBL" id="JAERTX010000004">
    <property type="protein sequence ID" value="MBM9459197.1"/>
    <property type="molecule type" value="Genomic_DNA"/>
</dbReference>
<evidence type="ECO:0000313" key="1">
    <source>
        <dbReference type="EMBL" id="MBM9459197.1"/>
    </source>
</evidence>